<evidence type="ECO:0000313" key="1">
    <source>
        <dbReference type="EMBL" id="QTC45824.1"/>
    </source>
</evidence>
<protein>
    <submittedName>
        <fullName evidence="1">Uncharacterized protein</fullName>
    </submittedName>
</protein>
<accession>A0A8A4K1V9</accession>
<sequence length="45" mass="5015">MASLDDIVLQPLSASREKATSTLFFMILFIPNIVKGEVKKTQAFD</sequence>
<name>A0A8A4K1V9_PANAN</name>
<evidence type="ECO:0000313" key="2">
    <source>
        <dbReference type="Proteomes" id="UP000663901"/>
    </source>
</evidence>
<dbReference type="EMBL" id="CP059084">
    <property type="protein sequence ID" value="QTC45824.1"/>
    <property type="molecule type" value="Genomic_DNA"/>
</dbReference>
<organism evidence="1 2">
    <name type="scientific">Pantoea ananas</name>
    <name type="common">Erwinia uredovora</name>
    <dbReference type="NCBI Taxonomy" id="553"/>
    <lineage>
        <taxon>Bacteria</taxon>
        <taxon>Pseudomonadati</taxon>
        <taxon>Pseudomonadota</taxon>
        <taxon>Gammaproteobacteria</taxon>
        <taxon>Enterobacterales</taxon>
        <taxon>Erwiniaceae</taxon>
        <taxon>Pantoea</taxon>
    </lineage>
</organism>
<dbReference type="AlphaFoldDB" id="A0A8A4K1V9"/>
<dbReference type="Proteomes" id="UP000663901">
    <property type="component" value="Chromosome"/>
</dbReference>
<proteinExistence type="predicted"/>
<dbReference type="RefSeq" id="WP_019105056.1">
    <property type="nucleotide sequence ID" value="NZ_CAEI01000073.1"/>
</dbReference>
<reference evidence="1" key="1">
    <citation type="submission" date="2020-07" db="EMBL/GenBank/DDBJ databases">
        <title>Genome Sequences for Panteoa spp. that cause Center Rot in Onions.</title>
        <authorList>
            <person name="Asselin J.A."/>
            <person name="Helmann T."/>
            <person name="Beer S."/>
            <person name="Stodghill P."/>
        </authorList>
    </citation>
    <scope>NUCLEOTIDE SEQUENCE</scope>
    <source>
        <strain evidence="1">OC5a</strain>
    </source>
</reference>
<gene>
    <name evidence="1" type="ORF">H0Z12_19375</name>
</gene>